<keyword evidence="2" id="KW-1185">Reference proteome</keyword>
<feature type="non-terminal residue" evidence="1">
    <location>
        <position position="189"/>
    </location>
</feature>
<dbReference type="EMBL" id="CAJVPJ010005418">
    <property type="protein sequence ID" value="CAG8661230.1"/>
    <property type="molecule type" value="Genomic_DNA"/>
</dbReference>
<sequence length="189" mass="21454">GNNDIPNRPEVFLDESYCHLHHTSPNTWVPHQGVVLAPGRGPLLVIFGAIVVFRNGNHNKTYGEIVPNSIYIWDPAIKPQSSRGRKRSNLEAWDNIPDILRDTAIVPDQIDYHGNFNAEIFESLFTKLCATVEEKYGGVDIHMDGARYHKRRIENIPTSASKKSEIIDWLTRKEVVVPIDAYKAELLEL</sequence>
<dbReference type="PANTHER" id="PTHR33939">
    <property type="entry name" value="PROTEIN CBG22215"/>
    <property type="match status" value="1"/>
</dbReference>
<reference evidence="1" key="1">
    <citation type="submission" date="2021-06" db="EMBL/GenBank/DDBJ databases">
        <authorList>
            <person name="Kallberg Y."/>
            <person name="Tangrot J."/>
            <person name="Rosling A."/>
        </authorList>
    </citation>
    <scope>NUCLEOTIDE SEQUENCE</scope>
    <source>
        <strain evidence="1">IA702</strain>
    </source>
</reference>
<name>A0A9N9H8F1_9GLOM</name>
<accession>A0A9N9H8F1</accession>
<dbReference type="AlphaFoldDB" id="A0A9N9H8F1"/>
<evidence type="ECO:0000313" key="2">
    <source>
        <dbReference type="Proteomes" id="UP000789572"/>
    </source>
</evidence>
<dbReference type="OrthoDB" id="2441967at2759"/>
<protein>
    <submittedName>
        <fullName evidence="1">280_t:CDS:1</fullName>
    </submittedName>
</protein>
<dbReference type="PANTHER" id="PTHR33939:SF1">
    <property type="entry name" value="DUF4371 DOMAIN-CONTAINING PROTEIN"/>
    <property type="match status" value="1"/>
</dbReference>
<organism evidence="1 2">
    <name type="scientific">Paraglomus occultum</name>
    <dbReference type="NCBI Taxonomy" id="144539"/>
    <lineage>
        <taxon>Eukaryota</taxon>
        <taxon>Fungi</taxon>
        <taxon>Fungi incertae sedis</taxon>
        <taxon>Mucoromycota</taxon>
        <taxon>Glomeromycotina</taxon>
        <taxon>Glomeromycetes</taxon>
        <taxon>Paraglomerales</taxon>
        <taxon>Paraglomeraceae</taxon>
        <taxon>Paraglomus</taxon>
    </lineage>
</organism>
<evidence type="ECO:0000313" key="1">
    <source>
        <dbReference type="EMBL" id="CAG8661230.1"/>
    </source>
</evidence>
<feature type="non-terminal residue" evidence="1">
    <location>
        <position position="1"/>
    </location>
</feature>
<comment type="caution">
    <text evidence="1">The sequence shown here is derived from an EMBL/GenBank/DDBJ whole genome shotgun (WGS) entry which is preliminary data.</text>
</comment>
<proteinExistence type="predicted"/>
<gene>
    <name evidence="1" type="ORF">POCULU_LOCUS10468</name>
</gene>
<dbReference type="Proteomes" id="UP000789572">
    <property type="component" value="Unassembled WGS sequence"/>
</dbReference>